<dbReference type="PANTHER" id="PTHR34361">
    <property type="entry name" value="OS08G0157800 PROTEIN"/>
    <property type="match status" value="1"/>
</dbReference>
<keyword evidence="1" id="KW-0560">Oxidoreductase</keyword>
<accession>A0AAD7PLV9</accession>
<comment type="caution">
    <text evidence="1">The sequence shown here is derived from an EMBL/GenBank/DDBJ whole genome shotgun (WGS) entry which is preliminary data.</text>
</comment>
<organism evidence="1 2">
    <name type="scientific">Quillaja saponaria</name>
    <name type="common">Soap bark tree</name>
    <dbReference type="NCBI Taxonomy" id="32244"/>
    <lineage>
        <taxon>Eukaryota</taxon>
        <taxon>Viridiplantae</taxon>
        <taxon>Streptophyta</taxon>
        <taxon>Embryophyta</taxon>
        <taxon>Tracheophyta</taxon>
        <taxon>Spermatophyta</taxon>
        <taxon>Magnoliopsida</taxon>
        <taxon>eudicotyledons</taxon>
        <taxon>Gunneridae</taxon>
        <taxon>Pentapetalae</taxon>
        <taxon>rosids</taxon>
        <taxon>fabids</taxon>
        <taxon>Fabales</taxon>
        <taxon>Quillajaceae</taxon>
        <taxon>Quillaja</taxon>
    </lineage>
</organism>
<dbReference type="GO" id="GO:0004601">
    <property type="term" value="F:peroxidase activity"/>
    <property type="evidence" value="ECO:0007669"/>
    <property type="project" value="UniProtKB-KW"/>
</dbReference>
<proteinExistence type="predicted"/>
<dbReference type="Proteomes" id="UP001163823">
    <property type="component" value="Chromosome 8"/>
</dbReference>
<reference evidence="1" key="1">
    <citation type="journal article" date="2023" name="Science">
        <title>Elucidation of the pathway for biosynthesis of saponin adjuvants from the soapbark tree.</title>
        <authorList>
            <person name="Reed J."/>
            <person name="Orme A."/>
            <person name="El-Demerdash A."/>
            <person name="Owen C."/>
            <person name="Martin L.B.B."/>
            <person name="Misra R.C."/>
            <person name="Kikuchi S."/>
            <person name="Rejzek M."/>
            <person name="Martin A.C."/>
            <person name="Harkess A."/>
            <person name="Leebens-Mack J."/>
            <person name="Louveau T."/>
            <person name="Stephenson M.J."/>
            <person name="Osbourn A."/>
        </authorList>
    </citation>
    <scope>NUCLEOTIDE SEQUENCE</scope>
    <source>
        <strain evidence="1">S10</strain>
    </source>
</reference>
<gene>
    <name evidence="1" type="ORF">O6P43_020020</name>
</gene>
<dbReference type="KEGG" id="qsa:O6P43_020020"/>
<evidence type="ECO:0000313" key="2">
    <source>
        <dbReference type="Proteomes" id="UP001163823"/>
    </source>
</evidence>
<keyword evidence="2" id="KW-1185">Reference proteome</keyword>
<dbReference type="EMBL" id="JARAOO010000008">
    <property type="protein sequence ID" value="KAJ7959445.1"/>
    <property type="molecule type" value="Genomic_DNA"/>
</dbReference>
<dbReference type="AlphaFoldDB" id="A0AAD7PLV9"/>
<evidence type="ECO:0000313" key="1">
    <source>
        <dbReference type="EMBL" id="KAJ7959445.1"/>
    </source>
</evidence>
<protein>
    <submittedName>
        <fullName evidence="1">Peroxidase</fullName>
    </submittedName>
</protein>
<dbReference type="PANTHER" id="PTHR34361:SF2">
    <property type="entry name" value="OS08G0157800 PROTEIN"/>
    <property type="match status" value="1"/>
</dbReference>
<keyword evidence="1" id="KW-0575">Peroxidase</keyword>
<name>A0AAD7PLV9_QUISA</name>
<sequence>MLKVQILLSRIRLSQIQATARNDVMARFHILRGRINNSVAVDELSSSNVHPGVHEVSKLVPEEQDCLNMHNVIEAPPVSGTKNKAEDFEASVMARFHVLKSRIDNSSSVCSEGQLLDVVGFAGNKIDYPTIRNRTDDESLNIEMDYMMMHNRSYSTEKEQGTQSCDTYRISYQLPTYDSSSSDWEHVMKEDFAGQNN</sequence>